<dbReference type="HOGENOM" id="CLU_426901_0_0_10"/>
<dbReference type="InterPro" id="IPR057311">
    <property type="entry name" value="GrebAB-C-like"/>
</dbReference>
<feature type="domain" description="GreAB-C-like" evidence="1">
    <location>
        <begin position="48"/>
        <end position="99"/>
    </location>
</feature>
<evidence type="ECO:0000313" key="3">
    <source>
        <dbReference type="Proteomes" id="UP000008701"/>
    </source>
</evidence>
<proteinExistence type="predicted"/>
<dbReference type="AlphaFoldDB" id="A1BEJ6"/>
<dbReference type="STRING" id="290317.Cpha266_0771"/>
<dbReference type="Pfam" id="PF24388">
    <property type="entry name" value="Permuted_GreAB-C"/>
    <property type="match status" value="1"/>
</dbReference>
<evidence type="ECO:0000259" key="1">
    <source>
        <dbReference type="Pfam" id="PF24388"/>
    </source>
</evidence>
<accession>A1BEJ6</accession>
<dbReference type="OrthoDB" id="8690404at2"/>
<sequence length="645" mass="72997">MKNSQARTRSALIVLGLMPPLIRNTLFDDSDFIEECGVSAEVVLILGDSIVSFHRSELFNAIRAIFRGAYIKKIADTTGRKWKLRSTNEVGELPRFILSRGLQNLNLPDFFALSPDISFRLKALDKVASEFNFPYDPQQRWKNILKERAIKDDEFDAFQSDLRDTPIYVMRSIRSKIVSRRMSLPTYVPPSRRYFQRLVGAYDGSVSINNYATGVSAEFFKQLSAWHPYDGFLLSLLLSSHSALTTEIGVECLGSDDLVRAFLFLENHGDRISQLGAIEIGFRILPERPEIEHLIINLIKQIRDDDVNGDVSGFKILSALFVLVDGELSKIRLFSEEPPFYRRLASLAQAALICRQLFDSNIDIHAFYEWAVNNRGEQHYFQSLVDMRMEPRWNPDFGMAAQIKADFYGRILIASQRYRMNIKDGELYELVFGNESGSLDPLYEFPAPFISGPLEGGENSLNILPTELTETIESQLNADEIGPKSFITLVNSALIYRVHSDQAELAAKALKLGNYRMTNIESKSQLLGILNGLATVVASTRSKTLANALRIIVRRYRRDAQYPLSIDEAIKFCLVAGACHDSLKEWREFVGDWLTELAFCPLADKEGEVFHSRLMCICHAVPELWVSCGRADAALQAHNASRQYV</sequence>
<organism evidence="2 3">
    <name type="scientific">Chlorobium phaeobacteroides (strain DSM 266 / SMG 266 / 2430)</name>
    <dbReference type="NCBI Taxonomy" id="290317"/>
    <lineage>
        <taxon>Bacteria</taxon>
        <taxon>Pseudomonadati</taxon>
        <taxon>Chlorobiota</taxon>
        <taxon>Chlorobiia</taxon>
        <taxon>Chlorobiales</taxon>
        <taxon>Chlorobiaceae</taxon>
        <taxon>Chlorobium/Pelodictyon group</taxon>
        <taxon>Chlorobium</taxon>
    </lineage>
</organism>
<protein>
    <recommendedName>
        <fullName evidence="1">GreAB-C-like domain-containing protein</fullName>
    </recommendedName>
</protein>
<dbReference type="RefSeq" id="WP_011744651.1">
    <property type="nucleotide sequence ID" value="NC_008639.1"/>
</dbReference>
<evidence type="ECO:0000313" key="2">
    <source>
        <dbReference type="EMBL" id="ABL64823.1"/>
    </source>
</evidence>
<reference evidence="2 3" key="1">
    <citation type="submission" date="2006-12" db="EMBL/GenBank/DDBJ databases">
        <title>Complete sequence of Chlorobium phaeobacteroides DSM 266.</title>
        <authorList>
            <consortium name="US DOE Joint Genome Institute"/>
            <person name="Copeland A."/>
            <person name="Lucas S."/>
            <person name="Lapidus A."/>
            <person name="Barry K."/>
            <person name="Detter J.C."/>
            <person name="Glavina del Rio T."/>
            <person name="Hammon N."/>
            <person name="Israni S."/>
            <person name="Pitluck S."/>
            <person name="Goltsman E."/>
            <person name="Schmutz J."/>
            <person name="Larimer F."/>
            <person name="Land M."/>
            <person name="Hauser L."/>
            <person name="Mikhailova N."/>
            <person name="Li T."/>
            <person name="Overmann J."/>
            <person name="Bryant D.A."/>
            <person name="Richardson P."/>
        </authorList>
    </citation>
    <scope>NUCLEOTIDE SEQUENCE [LARGE SCALE GENOMIC DNA]</scope>
    <source>
        <strain evidence="2 3">DSM 266</strain>
    </source>
</reference>
<dbReference type="KEGG" id="cph:Cpha266_0771"/>
<keyword evidence="3" id="KW-1185">Reference proteome</keyword>
<name>A1BEJ6_CHLPD</name>
<dbReference type="Proteomes" id="UP000008701">
    <property type="component" value="Chromosome"/>
</dbReference>
<dbReference type="EMBL" id="CP000492">
    <property type="protein sequence ID" value="ABL64823.1"/>
    <property type="molecule type" value="Genomic_DNA"/>
</dbReference>
<dbReference type="eggNOG" id="ENOG5033QQK">
    <property type="taxonomic scope" value="Bacteria"/>
</dbReference>
<gene>
    <name evidence="2" type="ordered locus">Cpha266_0771</name>
</gene>